<gene>
    <name evidence="1" type="ORF">KGA66_05190</name>
</gene>
<sequence>MPTYAWISLFRRDWQKLTRDQQVAFLRAVVIFVEDLAAGAGFRPGLRVKKMKGHENIWEMTWAPDGRATFSYAEPVQPGHPHIIWRRIGAHEIFNES</sequence>
<dbReference type="EMBL" id="JAGSXH010000011">
    <property type="protein sequence ID" value="MBS2962429.1"/>
    <property type="molecule type" value="Genomic_DNA"/>
</dbReference>
<comment type="caution">
    <text evidence="1">The sequence shown here is derived from an EMBL/GenBank/DDBJ whole genome shotgun (WGS) entry which is preliminary data.</text>
</comment>
<dbReference type="RefSeq" id="WP_211465078.1">
    <property type="nucleotide sequence ID" value="NZ_JAGSXH010000011.1"/>
</dbReference>
<dbReference type="AlphaFoldDB" id="A0A8J7WMB5"/>
<name>A0A8J7WMB5_9ACTN</name>
<reference evidence="1" key="1">
    <citation type="submission" date="2021-04" db="EMBL/GenBank/DDBJ databases">
        <title>Genome based classification of Actinospica acidithermotolerans sp. nov., an actinobacterium isolated from an Indonesian hot spring.</title>
        <authorList>
            <person name="Kusuma A.B."/>
            <person name="Putra K.E."/>
            <person name="Nafisah S."/>
            <person name="Loh J."/>
            <person name="Nouioui I."/>
            <person name="Goodfellow M."/>
        </authorList>
    </citation>
    <scope>NUCLEOTIDE SEQUENCE</scope>
    <source>
        <strain evidence="1">DSM 45618</strain>
    </source>
</reference>
<evidence type="ECO:0000313" key="1">
    <source>
        <dbReference type="EMBL" id="MBS2962429.1"/>
    </source>
</evidence>
<organism evidence="1 2">
    <name type="scientific">Actinocrinis puniceicyclus</name>
    <dbReference type="NCBI Taxonomy" id="977794"/>
    <lineage>
        <taxon>Bacteria</taxon>
        <taxon>Bacillati</taxon>
        <taxon>Actinomycetota</taxon>
        <taxon>Actinomycetes</taxon>
        <taxon>Catenulisporales</taxon>
        <taxon>Actinospicaceae</taxon>
        <taxon>Actinocrinis</taxon>
    </lineage>
</organism>
<keyword evidence="2" id="KW-1185">Reference proteome</keyword>
<accession>A0A8J7WMB5</accession>
<dbReference type="Proteomes" id="UP000677913">
    <property type="component" value="Unassembled WGS sequence"/>
</dbReference>
<proteinExistence type="predicted"/>
<protein>
    <submittedName>
        <fullName evidence="1">Uncharacterized protein</fullName>
    </submittedName>
</protein>
<evidence type="ECO:0000313" key="2">
    <source>
        <dbReference type="Proteomes" id="UP000677913"/>
    </source>
</evidence>